<name>A0ACC0W5A5_9STRA</name>
<proteinExistence type="predicted"/>
<dbReference type="Proteomes" id="UP001163321">
    <property type="component" value="Chromosome 4"/>
</dbReference>
<evidence type="ECO:0000313" key="2">
    <source>
        <dbReference type="Proteomes" id="UP001163321"/>
    </source>
</evidence>
<organism evidence="1 2">
    <name type="scientific">Peronosclerospora sorghi</name>
    <dbReference type="NCBI Taxonomy" id="230839"/>
    <lineage>
        <taxon>Eukaryota</taxon>
        <taxon>Sar</taxon>
        <taxon>Stramenopiles</taxon>
        <taxon>Oomycota</taxon>
        <taxon>Peronosporomycetes</taxon>
        <taxon>Peronosporales</taxon>
        <taxon>Peronosporaceae</taxon>
        <taxon>Peronosclerospora</taxon>
    </lineage>
</organism>
<sequence length="118" mass="12950">MGSLLWVAICTRTDIACAVYKAIRRTHSPTITDWNPANKIARYLKGTKSLKISMGKCEYSSEVLKVKAYSKAGYAGAKEDRKLTTGGLIFVDGILVIWICKKHGGVSLSTVEVEYYAA</sequence>
<gene>
    <name evidence="1" type="ORF">PsorP6_005770</name>
</gene>
<reference evidence="1 2" key="1">
    <citation type="journal article" date="2022" name="bioRxiv">
        <title>The genome of the oomycete Peronosclerospora sorghi, a cosmopolitan pathogen of maize and sorghum, is inflated with dispersed pseudogenes.</title>
        <authorList>
            <person name="Fletcher K."/>
            <person name="Martin F."/>
            <person name="Isakeit T."/>
            <person name="Cavanaugh K."/>
            <person name="Magill C."/>
            <person name="Michelmore R."/>
        </authorList>
    </citation>
    <scope>NUCLEOTIDE SEQUENCE [LARGE SCALE GENOMIC DNA]</scope>
    <source>
        <strain evidence="1">P6</strain>
    </source>
</reference>
<keyword evidence="2" id="KW-1185">Reference proteome</keyword>
<comment type="caution">
    <text evidence="1">The sequence shown here is derived from an EMBL/GenBank/DDBJ whole genome shotgun (WGS) entry which is preliminary data.</text>
</comment>
<evidence type="ECO:0000313" key="1">
    <source>
        <dbReference type="EMBL" id="KAI9913727.1"/>
    </source>
</evidence>
<accession>A0ACC0W5A5</accession>
<protein>
    <submittedName>
        <fullName evidence="1">Uncharacterized protein</fullName>
    </submittedName>
</protein>
<dbReference type="EMBL" id="CM047583">
    <property type="protein sequence ID" value="KAI9913727.1"/>
    <property type="molecule type" value="Genomic_DNA"/>
</dbReference>